<keyword evidence="2" id="KW-1185">Reference proteome</keyword>
<proteinExistence type="predicted"/>
<dbReference type="PANTHER" id="PTHR32305">
    <property type="match status" value="1"/>
</dbReference>
<reference evidence="1 2" key="1">
    <citation type="submission" date="2014-04" db="EMBL/GenBank/DDBJ databases">
        <title>The Genome Sequence of Thermoanaerobaculum aquaticum MP-01, The First Cultivated Group 23 Acidobacterium.</title>
        <authorList>
            <person name="Stamps B.W."/>
            <person name="Losey N.A."/>
            <person name="Lawson P.A."/>
            <person name="Stevenson B.S."/>
        </authorList>
    </citation>
    <scope>NUCLEOTIDE SEQUENCE [LARGE SCALE GENOMIC DNA]</scope>
    <source>
        <strain evidence="1 2">MP-01</strain>
    </source>
</reference>
<dbReference type="AlphaFoldDB" id="A0A062XTL5"/>
<name>A0A062XTL5_9BACT</name>
<gene>
    <name evidence="1" type="ORF">EG19_01125</name>
</gene>
<dbReference type="InterPro" id="IPR022385">
    <property type="entry name" value="Rhs_assc_core"/>
</dbReference>
<evidence type="ECO:0000313" key="2">
    <source>
        <dbReference type="Proteomes" id="UP000027284"/>
    </source>
</evidence>
<comment type="caution">
    <text evidence="1">The sequence shown here is derived from an EMBL/GenBank/DDBJ whole genome shotgun (WGS) entry which is preliminary data.</text>
</comment>
<dbReference type="PANTHER" id="PTHR32305:SF15">
    <property type="entry name" value="PROTEIN RHSA-RELATED"/>
    <property type="match status" value="1"/>
</dbReference>
<dbReference type="Proteomes" id="UP000027284">
    <property type="component" value="Unassembled WGS sequence"/>
</dbReference>
<protein>
    <recommendedName>
        <fullName evidence="3">RHS repeat-associated core domain-containing protein</fullName>
    </recommendedName>
</protein>
<dbReference type="NCBIfam" id="TIGR03696">
    <property type="entry name" value="Rhs_assc_core"/>
    <property type="match status" value="1"/>
</dbReference>
<evidence type="ECO:0008006" key="3">
    <source>
        <dbReference type="Google" id="ProtNLM"/>
    </source>
</evidence>
<evidence type="ECO:0000313" key="1">
    <source>
        <dbReference type="EMBL" id="KDA54198.1"/>
    </source>
</evidence>
<sequence>MAWVDSTEPGIHYTLRGLNNEILREVHELSGVWSWRKDYIFAGATHIATVDSSGTKHVHKDHLGSTRVITNASGAKLSEHRYWPFGEEMTATSSPERMRFAGHERDSQTSLDYMHARYYAPFGGRFLSVDPGRDFDPAHPQSWNLYAYVRNNPVSAVDPDGRMAWWAPAAIGGAVGAGFHLARELGSGKPLGEALKGIHRPMIVGVLGGLGKRGALWASLGQFAFSFKDARDKGASIKAAAVEASDRALIVLGFSGAAGKGVETAVSAQYGQGASAATAGIVTGSSLETIVSGVKEVFDDLGPTLEQSSGQLKSKVE</sequence>
<accession>A0A062XTL5</accession>
<dbReference type="InterPro" id="IPR050708">
    <property type="entry name" value="T6SS_VgrG/RHS"/>
</dbReference>
<organism evidence="1 2">
    <name type="scientific">Thermoanaerobaculum aquaticum</name>
    <dbReference type="NCBI Taxonomy" id="1312852"/>
    <lineage>
        <taxon>Bacteria</taxon>
        <taxon>Pseudomonadati</taxon>
        <taxon>Acidobacteriota</taxon>
        <taxon>Thermoanaerobaculia</taxon>
        <taxon>Thermoanaerobaculales</taxon>
        <taxon>Thermoanaerobaculaceae</taxon>
        <taxon>Thermoanaerobaculum</taxon>
    </lineage>
</organism>
<dbReference type="Gene3D" id="2.180.10.10">
    <property type="entry name" value="RHS repeat-associated core"/>
    <property type="match status" value="1"/>
</dbReference>
<dbReference type="EMBL" id="JMFG01000011">
    <property type="protein sequence ID" value="KDA54198.1"/>
    <property type="molecule type" value="Genomic_DNA"/>
</dbReference>
<dbReference type="STRING" id="1312852.EG19_01125"/>